<gene>
    <name evidence="3" type="ORF">SAMN02910451_02409</name>
</gene>
<evidence type="ECO:0000313" key="4">
    <source>
        <dbReference type="Proteomes" id="UP000183047"/>
    </source>
</evidence>
<evidence type="ECO:0000259" key="2">
    <source>
        <dbReference type="PROSITE" id="PS50883"/>
    </source>
</evidence>
<feature type="transmembrane region" description="Helical" evidence="1">
    <location>
        <begin position="17"/>
        <end position="34"/>
    </location>
</feature>
<dbReference type="PANTHER" id="PTHR33121">
    <property type="entry name" value="CYCLIC DI-GMP PHOSPHODIESTERASE PDEF"/>
    <property type="match status" value="1"/>
</dbReference>
<dbReference type="Proteomes" id="UP000183047">
    <property type="component" value="Unassembled WGS sequence"/>
</dbReference>
<organism evidence="3 4">
    <name type="scientific">Butyrivibrio hungatei</name>
    <dbReference type="NCBI Taxonomy" id="185008"/>
    <lineage>
        <taxon>Bacteria</taxon>
        <taxon>Bacillati</taxon>
        <taxon>Bacillota</taxon>
        <taxon>Clostridia</taxon>
        <taxon>Lachnospirales</taxon>
        <taxon>Lachnospiraceae</taxon>
        <taxon>Butyrivibrio</taxon>
    </lineage>
</organism>
<dbReference type="AlphaFoldDB" id="A0A1G5FI85"/>
<dbReference type="InterPro" id="IPR035919">
    <property type="entry name" value="EAL_sf"/>
</dbReference>
<dbReference type="OrthoDB" id="9805474at2"/>
<dbReference type="SMART" id="SM00052">
    <property type="entry name" value="EAL"/>
    <property type="match status" value="1"/>
</dbReference>
<protein>
    <submittedName>
        <fullName evidence="3">EAL domain, c-di-GMP-specific phosphodiesterase class I (Or its enzymatically inactive variant)</fullName>
    </submittedName>
</protein>
<dbReference type="Pfam" id="PF00563">
    <property type="entry name" value="EAL"/>
    <property type="match status" value="1"/>
</dbReference>
<dbReference type="PANTHER" id="PTHR33121:SF71">
    <property type="entry name" value="OXYGEN SENSOR PROTEIN DOSP"/>
    <property type="match status" value="1"/>
</dbReference>
<sequence length="639" mass="74507">MIDVTSYVNGYSPVGDIIVMAVVVVLAILIRVTYIRQSIEFKIYKVILLCTFIAAVSNLYFRQSIVKLDESPRFIIYLTKYITHFSVLLALALYLIYTKNQMKLSDSIGRIIDFIAVGVFTFTASVDLLGMIFGFGFNIIDNENIQRGQYIASSGYIFFAALILLLLIVYGKHMYRPIVTALYATIIMSFVVTLIQERHNQKSFTISALLFPAISIMYLMHSNPYNLDTGSLHADSFIENIENATKKKEKLLIYFLHLAVNDRKSRKYPKELTDKIREMATYTYKGAKLFQISEGKMVLSVRMASNPDCLQKIEKVRTTLTEQYLIYKLEYKMVILQTTDEIENAEDYIGIIDYVENRMLSNEIHQVNEEDIGKYKSHKYIVEQLADINRRKDLRDPRVLVYCQPVYNIETGKFDTAEALMRLRLEKIGMVFPDRFIPIAEKHNFIHMLSLIIFSKTCNEIRRLLDDGYVIKRISVNFSMTDIKEKNFCENITRIVKDARIPFEKIAIEITESQNEKDFMELKEKLFELRKSGITFYLDDFGTGYSNMERIMELPFDIIKFDRSLVIASGTDNKSKKMVTHMAHMFNDMEYDVLYEGIEDETDQNRCKEMYARYLQGYKYSKPIPIEQLSEFLDREKIE</sequence>
<dbReference type="SUPFAM" id="SSF141868">
    <property type="entry name" value="EAL domain-like"/>
    <property type="match status" value="1"/>
</dbReference>
<feature type="transmembrane region" description="Helical" evidence="1">
    <location>
        <begin position="178"/>
        <end position="196"/>
    </location>
</feature>
<feature type="domain" description="EAL" evidence="2">
    <location>
        <begin position="383"/>
        <end position="637"/>
    </location>
</feature>
<dbReference type="RefSeq" id="WP_074462878.1">
    <property type="nucleotide sequence ID" value="NZ_FMUR01000015.1"/>
</dbReference>
<dbReference type="GO" id="GO:0071111">
    <property type="term" value="F:cyclic-guanylate-specific phosphodiesterase activity"/>
    <property type="evidence" value="ECO:0007669"/>
    <property type="project" value="InterPro"/>
</dbReference>
<name>A0A1G5FI85_9FIRM</name>
<dbReference type="PROSITE" id="PS50883">
    <property type="entry name" value="EAL"/>
    <property type="match status" value="1"/>
</dbReference>
<dbReference type="CDD" id="cd01948">
    <property type="entry name" value="EAL"/>
    <property type="match status" value="1"/>
</dbReference>
<accession>A0A1G5FI85</accession>
<keyword evidence="4" id="KW-1185">Reference proteome</keyword>
<dbReference type="EMBL" id="FMUR01000015">
    <property type="protein sequence ID" value="SCY38877.1"/>
    <property type="molecule type" value="Genomic_DNA"/>
</dbReference>
<dbReference type="InterPro" id="IPR050706">
    <property type="entry name" value="Cyclic-di-GMP_PDE-like"/>
</dbReference>
<feature type="transmembrane region" description="Helical" evidence="1">
    <location>
        <begin position="43"/>
        <end position="61"/>
    </location>
</feature>
<reference evidence="4" key="1">
    <citation type="submission" date="2016-10" db="EMBL/GenBank/DDBJ databases">
        <authorList>
            <person name="Varghese N."/>
            <person name="Submissions S."/>
        </authorList>
    </citation>
    <scope>NUCLEOTIDE SEQUENCE [LARGE SCALE GENOMIC DNA]</scope>
    <source>
        <strain evidence="4">XBD2006</strain>
    </source>
</reference>
<keyword evidence="1" id="KW-0472">Membrane</keyword>
<feature type="transmembrane region" description="Helical" evidence="1">
    <location>
        <begin position="81"/>
        <end position="99"/>
    </location>
</feature>
<keyword evidence="1" id="KW-1133">Transmembrane helix</keyword>
<evidence type="ECO:0000313" key="3">
    <source>
        <dbReference type="EMBL" id="SCY38877.1"/>
    </source>
</evidence>
<feature type="transmembrane region" description="Helical" evidence="1">
    <location>
        <begin position="111"/>
        <end position="137"/>
    </location>
</feature>
<dbReference type="Gene3D" id="3.20.20.450">
    <property type="entry name" value="EAL domain"/>
    <property type="match status" value="1"/>
</dbReference>
<proteinExistence type="predicted"/>
<keyword evidence="1" id="KW-0812">Transmembrane</keyword>
<feature type="transmembrane region" description="Helical" evidence="1">
    <location>
        <begin position="149"/>
        <end position="171"/>
    </location>
</feature>
<evidence type="ECO:0000256" key="1">
    <source>
        <dbReference type="SAM" id="Phobius"/>
    </source>
</evidence>
<dbReference type="InterPro" id="IPR001633">
    <property type="entry name" value="EAL_dom"/>
</dbReference>